<evidence type="ECO:0000313" key="5">
    <source>
        <dbReference type="EMBL" id="CAB4685184.1"/>
    </source>
</evidence>
<dbReference type="HAMAP" id="MF_01219">
    <property type="entry name" value="PyrR"/>
    <property type="match status" value="1"/>
</dbReference>
<dbReference type="Pfam" id="PF00156">
    <property type="entry name" value="Pribosyltran"/>
    <property type="match status" value="1"/>
</dbReference>
<protein>
    <submittedName>
        <fullName evidence="5">Unannotated protein</fullName>
    </submittedName>
</protein>
<evidence type="ECO:0000256" key="2">
    <source>
        <dbReference type="ARBA" id="ARBA00023015"/>
    </source>
</evidence>
<evidence type="ECO:0000256" key="1">
    <source>
        <dbReference type="ARBA" id="ARBA00005565"/>
    </source>
</evidence>
<proteinExistence type="inferred from homology"/>
<dbReference type="SUPFAM" id="SSF53271">
    <property type="entry name" value="PRTase-like"/>
    <property type="match status" value="1"/>
</dbReference>
<feature type="domain" description="Phosphoribosyltransferase" evidence="4">
    <location>
        <begin position="10"/>
        <end position="151"/>
    </location>
</feature>
<comment type="similarity">
    <text evidence="1">Belongs to the purine/pyrimidine phosphoribosyltransferase family. PyrR subfamily.</text>
</comment>
<evidence type="ECO:0000259" key="4">
    <source>
        <dbReference type="Pfam" id="PF00156"/>
    </source>
</evidence>
<dbReference type="InterPro" id="IPR029057">
    <property type="entry name" value="PRTase-like"/>
</dbReference>
<reference evidence="5" key="1">
    <citation type="submission" date="2020-05" db="EMBL/GenBank/DDBJ databases">
        <authorList>
            <person name="Chiriac C."/>
            <person name="Salcher M."/>
            <person name="Ghai R."/>
            <person name="Kavagutti S V."/>
        </authorList>
    </citation>
    <scope>NUCLEOTIDE SEQUENCE</scope>
</reference>
<dbReference type="Gene3D" id="3.40.50.2020">
    <property type="match status" value="1"/>
</dbReference>
<dbReference type="EMBL" id="CAEZXI010000059">
    <property type="protein sequence ID" value="CAB4685184.1"/>
    <property type="molecule type" value="Genomic_DNA"/>
</dbReference>
<organism evidence="5">
    <name type="scientific">freshwater metagenome</name>
    <dbReference type="NCBI Taxonomy" id="449393"/>
    <lineage>
        <taxon>unclassified sequences</taxon>
        <taxon>metagenomes</taxon>
        <taxon>ecological metagenomes</taxon>
    </lineage>
</organism>
<dbReference type="FunFam" id="3.40.50.2020:FF:000020">
    <property type="entry name" value="Bifunctional protein PyrR"/>
    <property type="match status" value="1"/>
</dbReference>
<dbReference type="PANTHER" id="PTHR11608">
    <property type="entry name" value="BIFUNCTIONAL PROTEIN PYRR"/>
    <property type="match status" value="1"/>
</dbReference>
<dbReference type="PANTHER" id="PTHR11608:SF0">
    <property type="entry name" value="BIFUNCTIONAL PROTEIN PYRR"/>
    <property type="match status" value="1"/>
</dbReference>
<name>A0A6J6NKD4_9ZZZZ</name>
<dbReference type="InterPro" id="IPR023050">
    <property type="entry name" value="PyrR"/>
</dbReference>
<dbReference type="AlphaFoldDB" id="A0A6J6NKD4"/>
<accession>A0A6J6NKD4</accession>
<dbReference type="CDD" id="cd06223">
    <property type="entry name" value="PRTases_typeI"/>
    <property type="match status" value="1"/>
</dbReference>
<dbReference type="InterPro" id="IPR000836">
    <property type="entry name" value="PRTase_dom"/>
</dbReference>
<keyword evidence="3" id="KW-0804">Transcription</keyword>
<keyword evidence="2" id="KW-0805">Transcription regulation</keyword>
<sequence length="173" mass="18938">MAILLSSADIDRAIKRISHEIIEHNHGVTDLVLLGIPTRGSFLAHRIAAFISEIESKIPVGSLDITLHRDDLRMRPPKPLLPTQIPDGGIEGKNVVLVDDVLFSGRTIRAALDAIGEIGRPKSVQLAVLVDRGHRQLPIRADYVGKNIPTSLNESVKVNLIEIDTEDSVEVIK</sequence>
<gene>
    <name evidence="5" type="ORF">UFOPK2362_00655</name>
</gene>
<dbReference type="InterPro" id="IPR050137">
    <property type="entry name" value="PyrR_bifunctional"/>
</dbReference>
<evidence type="ECO:0000256" key="3">
    <source>
        <dbReference type="ARBA" id="ARBA00023163"/>
    </source>
</evidence>
<dbReference type="NCBIfam" id="NF003547">
    <property type="entry name" value="PRK05205.1-3"/>
    <property type="match status" value="1"/>
</dbReference>
<dbReference type="NCBIfam" id="NF003549">
    <property type="entry name" value="PRK05205.1-5"/>
    <property type="match status" value="1"/>
</dbReference>